<comment type="caution">
    <text evidence="1">The sequence shown here is derived from an EMBL/GenBank/DDBJ whole genome shotgun (WGS) entry which is preliminary data.</text>
</comment>
<gene>
    <name evidence="1" type="ORF">A5792_28870</name>
</gene>
<dbReference type="Proteomes" id="UP000093902">
    <property type="component" value="Unassembled WGS sequence"/>
</dbReference>
<dbReference type="RefSeq" id="WP_064935943.1">
    <property type="nucleotide sequence ID" value="NZ_LZSO01000038.1"/>
</dbReference>
<evidence type="ECO:0000313" key="2">
    <source>
        <dbReference type="Proteomes" id="UP000093902"/>
    </source>
</evidence>
<dbReference type="AlphaFoldDB" id="A0A1A0QTJ7"/>
<protein>
    <submittedName>
        <fullName evidence="1">Uncharacterized protein</fullName>
    </submittedName>
</protein>
<evidence type="ECO:0000313" key="1">
    <source>
        <dbReference type="EMBL" id="OBB25233.1"/>
    </source>
</evidence>
<name>A0A1A0QTJ7_MYCPR</name>
<sequence>MGKSFDHVPIQLTKAFREAQSNEQFQGWLKMQEAVMEIEFPYYDLPEVRDQMFTKGSLAVVENKLMELYPNHQVAYGSDNAHTTMRYVYYVGETFRRAFEGTWVVLPSRSDPTQPPTTTVVDFPMREAYIDPASLVKIAVNRRTGDELITVYGFAERDYGEWVDAGRPERTFIGTLREED</sequence>
<accession>A0A1A0QTJ7</accession>
<proteinExistence type="predicted"/>
<organism evidence="1 2">
    <name type="scientific">Mycolicibacterium peregrinum</name>
    <name type="common">Mycobacterium peregrinum</name>
    <dbReference type="NCBI Taxonomy" id="43304"/>
    <lineage>
        <taxon>Bacteria</taxon>
        <taxon>Bacillati</taxon>
        <taxon>Actinomycetota</taxon>
        <taxon>Actinomycetes</taxon>
        <taxon>Mycobacteriales</taxon>
        <taxon>Mycobacteriaceae</taxon>
        <taxon>Mycolicibacterium</taxon>
    </lineage>
</organism>
<reference evidence="2" key="1">
    <citation type="submission" date="2016-06" db="EMBL/GenBank/DDBJ databases">
        <authorList>
            <person name="Sutton G."/>
            <person name="Brinkac L."/>
            <person name="Sanka R."/>
            <person name="Adams M."/>
            <person name="Lau E."/>
            <person name="Mehaffy C."/>
            <person name="Tameris M."/>
            <person name="Hatherill M."/>
            <person name="Hanekom W."/>
            <person name="Mahomed H."/>
            <person name="Mcshane H."/>
        </authorList>
    </citation>
    <scope>NUCLEOTIDE SEQUENCE [LARGE SCALE GENOMIC DNA]</scope>
    <source>
        <strain evidence="2">852002-51209_SCH5440388</strain>
    </source>
</reference>
<dbReference type="EMBL" id="LZSO01000038">
    <property type="protein sequence ID" value="OBB25233.1"/>
    <property type="molecule type" value="Genomic_DNA"/>
</dbReference>